<name>A0A820M599_9BILA</name>
<evidence type="ECO:0000313" key="1">
    <source>
        <dbReference type="EMBL" id="CAF4367446.1"/>
    </source>
</evidence>
<evidence type="ECO:0000313" key="2">
    <source>
        <dbReference type="Proteomes" id="UP000663868"/>
    </source>
</evidence>
<dbReference type="Proteomes" id="UP000663868">
    <property type="component" value="Unassembled WGS sequence"/>
</dbReference>
<feature type="non-terminal residue" evidence="1">
    <location>
        <position position="1"/>
    </location>
</feature>
<accession>A0A820M599</accession>
<protein>
    <submittedName>
        <fullName evidence="1">Uncharacterized protein</fullName>
    </submittedName>
</protein>
<gene>
    <name evidence="1" type="ORF">KXQ929_LOCUS49168</name>
</gene>
<sequence>PHITNMSSILNSNYDLVALSPVKSTLNSNNHYGNEFFSDSLNSNLIDVHMPTNNFGTTKNIYLHNEKKFRTMPRIESPSQTSWHVSNMMTNHHSCSSSSSSSPSNMGRFDSRVIGISSDDITVSIRW</sequence>
<comment type="caution">
    <text evidence="1">The sequence shown here is derived from an EMBL/GenBank/DDBJ whole genome shotgun (WGS) entry which is preliminary data.</text>
</comment>
<reference evidence="1" key="1">
    <citation type="submission" date="2021-02" db="EMBL/GenBank/DDBJ databases">
        <authorList>
            <person name="Nowell W R."/>
        </authorList>
    </citation>
    <scope>NUCLEOTIDE SEQUENCE</scope>
</reference>
<proteinExistence type="predicted"/>
<dbReference type="AlphaFoldDB" id="A0A820M599"/>
<organism evidence="1 2">
    <name type="scientific">Adineta steineri</name>
    <dbReference type="NCBI Taxonomy" id="433720"/>
    <lineage>
        <taxon>Eukaryota</taxon>
        <taxon>Metazoa</taxon>
        <taxon>Spiralia</taxon>
        <taxon>Gnathifera</taxon>
        <taxon>Rotifera</taxon>
        <taxon>Eurotatoria</taxon>
        <taxon>Bdelloidea</taxon>
        <taxon>Adinetida</taxon>
        <taxon>Adinetidae</taxon>
        <taxon>Adineta</taxon>
    </lineage>
</organism>
<dbReference type="EMBL" id="CAJOBB010020434">
    <property type="protein sequence ID" value="CAF4367446.1"/>
    <property type="molecule type" value="Genomic_DNA"/>
</dbReference>